<dbReference type="Pfam" id="PF00669">
    <property type="entry name" value="Flagellin_N"/>
    <property type="match status" value="1"/>
</dbReference>
<evidence type="ECO:0000259" key="4">
    <source>
        <dbReference type="Pfam" id="PF00669"/>
    </source>
</evidence>
<dbReference type="InterPro" id="IPR001492">
    <property type="entry name" value="Flagellin"/>
</dbReference>
<keyword evidence="6" id="KW-0969">Cilium</keyword>
<evidence type="ECO:0000256" key="3">
    <source>
        <dbReference type="ARBA" id="ARBA00023143"/>
    </source>
</evidence>
<sequence>MSNRVTQNMLNQNFLFNLNKTNQSMEKYQNQFATGKLINKPSDDPVLAVRSMYYRSSLNDIGQYKKNADDGLSWLNASDDALGEVNSVLQRVRELTVEGLNGTNDKSALDAITAEINQLKEHLGEIANTQMAGRYIFAGTDVKNPPYQKDTGDFKGNSESLEVSLGQTNSVQINVSGQDIFNNPKIGSIFSVLTNIADGLSGADGSGSDDYLSQLDAQIDNVLEQRAELGARMNRMELSVSRIDDLELSTTTLLSNTEDADLSKVIIDLKSQENVQRAALAVGARIIQPSLVDFLR</sequence>
<dbReference type="PANTHER" id="PTHR42792:SF1">
    <property type="entry name" value="FLAGELLAR HOOK-ASSOCIATED PROTEIN 3"/>
    <property type="match status" value="1"/>
</dbReference>
<protein>
    <submittedName>
        <fullName evidence="6">Flagellar hook-associated protein FlgL</fullName>
    </submittedName>
</protein>
<dbReference type="Proteomes" id="UP000623967">
    <property type="component" value="Unassembled WGS sequence"/>
</dbReference>
<proteinExistence type="inferred from homology"/>
<dbReference type="SUPFAM" id="SSF64518">
    <property type="entry name" value="Phase 1 flagellin"/>
    <property type="match status" value="1"/>
</dbReference>
<dbReference type="PANTHER" id="PTHR42792">
    <property type="entry name" value="FLAGELLIN"/>
    <property type="match status" value="1"/>
</dbReference>
<evidence type="ECO:0000259" key="5">
    <source>
        <dbReference type="Pfam" id="PF00700"/>
    </source>
</evidence>
<evidence type="ECO:0000256" key="2">
    <source>
        <dbReference type="ARBA" id="ARBA00005709"/>
    </source>
</evidence>
<name>A0ABS1TPH4_9BACI</name>
<keyword evidence="6" id="KW-0282">Flagellum</keyword>
<comment type="caution">
    <text evidence="6">The sequence shown here is derived from an EMBL/GenBank/DDBJ whole genome shotgun (WGS) entry which is preliminary data.</text>
</comment>
<dbReference type="InterPro" id="IPR001029">
    <property type="entry name" value="Flagellin_N"/>
</dbReference>
<gene>
    <name evidence="6" type="primary">flgL</name>
    <name evidence="6" type="ORF">JK635_12020</name>
</gene>
<dbReference type="InterPro" id="IPR013384">
    <property type="entry name" value="Flagell_FlgL"/>
</dbReference>
<dbReference type="NCBIfam" id="TIGR02550">
    <property type="entry name" value="flagell_flgL"/>
    <property type="match status" value="1"/>
</dbReference>
<organism evidence="6 7">
    <name type="scientific">Neobacillus paridis</name>
    <dbReference type="NCBI Taxonomy" id="2803862"/>
    <lineage>
        <taxon>Bacteria</taxon>
        <taxon>Bacillati</taxon>
        <taxon>Bacillota</taxon>
        <taxon>Bacilli</taxon>
        <taxon>Bacillales</taxon>
        <taxon>Bacillaceae</taxon>
        <taxon>Neobacillus</taxon>
    </lineage>
</organism>
<dbReference type="EMBL" id="JAESWB010000168">
    <property type="protein sequence ID" value="MBL4952939.1"/>
    <property type="molecule type" value="Genomic_DNA"/>
</dbReference>
<feature type="domain" description="Flagellin C-terminal" evidence="5">
    <location>
        <begin position="213"/>
        <end position="295"/>
    </location>
</feature>
<evidence type="ECO:0000313" key="7">
    <source>
        <dbReference type="Proteomes" id="UP000623967"/>
    </source>
</evidence>
<dbReference type="InterPro" id="IPR046358">
    <property type="entry name" value="Flagellin_C"/>
</dbReference>
<keyword evidence="6" id="KW-0966">Cell projection</keyword>
<comment type="subcellular location">
    <subcellularLocation>
        <location evidence="1">Bacterial flagellum</location>
    </subcellularLocation>
</comment>
<dbReference type="Gene3D" id="1.20.1330.10">
    <property type="entry name" value="f41 fragment of flagellin, N-terminal domain"/>
    <property type="match status" value="1"/>
</dbReference>
<keyword evidence="7" id="KW-1185">Reference proteome</keyword>
<comment type="similarity">
    <text evidence="2">Belongs to the bacterial flagellin family.</text>
</comment>
<feature type="domain" description="Flagellin N-terminal" evidence="4">
    <location>
        <begin position="6"/>
        <end position="140"/>
    </location>
</feature>
<keyword evidence="3" id="KW-0975">Bacterial flagellum</keyword>
<evidence type="ECO:0000313" key="6">
    <source>
        <dbReference type="EMBL" id="MBL4952939.1"/>
    </source>
</evidence>
<dbReference type="Pfam" id="PF00700">
    <property type="entry name" value="Flagellin_C"/>
    <property type="match status" value="1"/>
</dbReference>
<accession>A0ABS1TPH4</accession>
<dbReference type="PRINTS" id="PR00207">
    <property type="entry name" value="FLAGELLIN"/>
</dbReference>
<dbReference type="RefSeq" id="WP_202654162.1">
    <property type="nucleotide sequence ID" value="NZ_JAESWB010000168.1"/>
</dbReference>
<reference evidence="6 7" key="1">
    <citation type="submission" date="2021-01" db="EMBL/GenBank/DDBJ databases">
        <title>Genome public.</title>
        <authorList>
            <person name="Liu C."/>
            <person name="Sun Q."/>
        </authorList>
    </citation>
    <scope>NUCLEOTIDE SEQUENCE [LARGE SCALE GENOMIC DNA]</scope>
    <source>
        <strain evidence="6 7">YIM B02564</strain>
    </source>
</reference>
<evidence type="ECO:0000256" key="1">
    <source>
        <dbReference type="ARBA" id="ARBA00004365"/>
    </source>
</evidence>